<dbReference type="Pfam" id="PF01569">
    <property type="entry name" value="PAP2"/>
    <property type="match status" value="1"/>
</dbReference>
<organism evidence="6 7">
    <name type="scientific">Halomonas piscis</name>
    <dbReference type="NCBI Taxonomy" id="3031727"/>
    <lineage>
        <taxon>Bacteria</taxon>
        <taxon>Pseudomonadati</taxon>
        <taxon>Pseudomonadota</taxon>
        <taxon>Gammaproteobacteria</taxon>
        <taxon>Oceanospirillales</taxon>
        <taxon>Halomonadaceae</taxon>
        <taxon>Halomonas</taxon>
    </lineage>
</organism>
<dbReference type="SUPFAM" id="SSF48317">
    <property type="entry name" value="Acid phosphatase/Vanadium-dependent haloperoxidase"/>
    <property type="match status" value="1"/>
</dbReference>
<dbReference type="SMART" id="SM00014">
    <property type="entry name" value="acidPPc"/>
    <property type="match status" value="1"/>
</dbReference>
<dbReference type="InterPro" id="IPR000326">
    <property type="entry name" value="PAP2/HPO"/>
</dbReference>
<evidence type="ECO:0000256" key="1">
    <source>
        <dbReference type="ARBA" id="ARBA00012374"/>
    </source>
</evidence>
<keyword evidence="4" id="KW-0812">Transmembrane</keyword>
<accession>A0ABY9Z0W7</accession>
<reference evidence="6 7" key="1">
    <citation type="submission" date="2023-03" db="EMBL/GenBank/DDBJ databases">
        <title>Halomonas sp. nov., isolated from Korean tranditional fermented seafood 'Jeotgal'.</title>
        <authorList>
            <person name="Kim B."/>
            <person name="Shin N.-R."/>
        </authorList>
    </citation>
    <scope>NUCLEOTIDE SEQUENCE [LARGE SCALE GENOMIC DNA]</scope>
    <source>
        <strain evidence="6 7">SG2L-4</strain>
    </source>
</reference>
<feature type="transmembrane region" description="Helical" evidence="4">
    <location>
        <begin position="59"/>
        <end position="78"/>
    </location>
</feature>
<dbReference type="Gene3D" id="1.20.144.10">
    <property type="entry name" value="Phosphatidic acid phosphatase type 2/haloperoxidase"/>
    <property type="match status" value="1"/>
</dbReference>
<feature type="transmembrane region" description="Helical" evidence="4">
    <location>
        <begin position="124"/>
        <end position="144"/>
    </location>
</feature>
<keyword evidence="4" id="KW-0472">Membrane</keyword>
<dbReference type="InterPro" id="IPR033879">
    <property type="entry name" value="UPP_Pase"/>
</dbReference>
<evidence type="ECO:0000259" key="5">
    <source>
        <dbReference type="SMART" id="SM00014"/>
    </source>
</evidence>
<sequence length="191" mass="20284">MESFNVSAFLLINRYAGQHDLLDMFAIAAAEVMPYVFMLVLATLWFSPEPARKKASLKAGGAVLLGLGASYAVSHFYFHPRPFVGNLGLGLLSHAPDASFPSDHTTFLFAIAFVLAIEVRTRTIGAVLLGLSAVGGLARVFVGVHFPLDIAGAALFGLAAAALVQLCNDGSSRPGRMLDRLAKIRLPGMEP</sequence>
<gene>
    <name evidence="6" type="ORF">P1P91_02000</name>
</gene>
<evidence type="ECO:0000256" key="4">
    <source>
        <dbReference type="SAM" id="Phobius"/>
    </source>
</evidence>
<dbReference type="Proteomes" id="UP001301869">
    <property type="component" value="Chromosome"/>
</dbReference>
<dbReference type="RefSeq" id="WP_311884167.1">
    <property type="nucleotide sequence ID" value="NZ_CP119391.1"/>
</dbReference>
<dbReference type="PANTHER" id="PTHR14969">
    <property type="entry name" value="SPHINGOSINE-1-PHOSPHATE PHOSPHOHYDROLASE"/>
    <property type="match status" value="1"/>
</dbReference>
<evidence type="ECO:0000313" key="6">
    <source>
        <dbReference type="EMBL" id="WNK20483.1"/>
    </source>
</evidence>
<dbReference type="PANTHER" id="PTHR14969:SF13">
    <property type="entry name" value="AT30094P"/>
    <property type="match status" value="1"/>
</dbReference>
<evidence type="ECO:0000256" key="2">
    <source>
        <dbReference type="ARBA" id="ARBA00032707"/>
    </source>
</evidence>
<feature type="transmembrane region" description="Helical" evidence="4">
    <location>
        <begin position="24"/>
        <end position="47"/>
    </location>
</feature>
<feature type="transmembrane region" description="Helical" evidence="4">
    <location>
        <begin position="150"/>
        <end position="167"/>
    </location>
</feature>
<keyword evidence="7" id="KW-1185">Reference proteome</keyword>
<dbReference type="EMBL" id="CP119391">
    <property type="protein sequence ID" value="WNK20483.1"/>
    <property type="molecule type" value="Genomic_DNA"/>
</dbReference>
<protein>
    <recommendedName>
        <fullName evidence="1">undecaprenyl-diphosphate phosphatase</fullName>
        <ecNumber evidence="1">3.6.1.27</ecNumber>
    </recommendedName>
    <alternativeName>
        <fullName evidence="2">Undecaprenyl pyrophosphate phosphatase</fullName>
    </alternativeName>
</protein>
<dbReference type="CDD" id="cd03385">
    <property type="entry name" value="PAP2_BcrC_like"/>
    <property type="match status" value="1"/>
</dbReference>
<evidence type="ECO:0000256" key="3">
    <source>
        <dbReference type="ARBA" id="ARBA00047594"/>
    </source>
</evidence>
<keyword evidence="4" id="KW-1133">Transmembrane helix</keyword>
<dbReference type="EC" id="3.6.1.27" evidence="1"/>
<name>A0ABY9Z0W7_9GAMM</name>
<comment type="catalytic activity">
    <reaction evidence="3">
        <text>di-trans,octa-cis-undecaprenyl diphosphate + H2O = di-trans,octa-cis-undecaprenyl phosphate + phosphate + H(+)</text>
        <dbReference type="Rhea" id="RHEA:28094"/>
        <dbReference type="ChEBI" id="CHEBI:15377"/>
        <dbReference type="ChEBI" id="CHEBI:15378"/>
        <dbReference type="ChEBI" id="CHEBI:43474"/>
        <dbReference type="ChEBI" id="CHEBI:58405"/>
        <dbReference type="ChEBI" id="CHEBI:60392"/>
        <dbReference type="EC" id="3.6.1.27"/>
    </reaction>
</comment>
<evidence type="ECO:0000313" key="7">
    <source>
        <dbReference type="Proteomes" id="UP001301869"/>
    </source>
</evidence>
<feature type="transmembrane region" description="Helical" evidence="4">
    <location>
        <begin position="98"/>
        <end position="117"/>
    </location>
</feature>
<dbReference type="InterPro" id="IPR036938">
    <property type="entry name" value="PAP2/HPO_sf"/>
</dbReference>
<feature type="domain" description="Phosphatidic acid phosphatase type 2/haloperoxidase" evidence="5">
    <location>
        <begin position="59"/>
        <end position="165"/>
    </location>
</feature>
<proteinExistence type="predicted"/>